<dbReference type="Gene3D" id="3.40.50.300">
    <property type="entry name" value="P-loop containing nucleotide triphosphate hydrolases"/>
    <property type="match status" value="1"/>
</dbReference>
<comment type="catalytic activity">
    <reaction evidence="4">
        <text>Couples ATP hydrolysis with the unwinding of duplex DNA by translocating in the 3'-5' direction.</text>
        <dbReference type="EC" id="5.6.2.4"/>
    </reaction>
</comment>
<organism evidence="7 8">
    <name type="scientific">Cerrena zonata</name>
    <dbReference type="NCBI Taxonomy" id="2478898"/>
    <lineage>
        <taxon>Eukaryota</taxon>
        <taxon>Fungi</taxon>
        <taxon>Dikarya</taxon>
        <taxon>Basidiomycota</taxon>
        <taxon>Agaricomycotina</taxon>
        <taxon>Agaricomycetes</taxon>
        <taxon>Polyporales</taxon>
        <taxon>Cerrenaceae</taxon>
        <taxon>Cerrena</taxon>
    </lineage>
</organism>
<dbReference type="InterPro" id="IPR027417">
    <property type="entry name" value="P-loop_NTPase"/>
</dbReference>
<evidence type="ECO:0000313" key="7">
    <source>
        <dbReference type="EMBL" id="KAK7679200.1"/>
    </source>
</evidence>
<keyword evidence="8" id="KW-1185">Reference proteome</keyword>
<protein>
    <recommendedName>
        <fullName evidence="5">DNA 3'-5' helicase</fullName>
        <ecNumber evidence="5">5.6.2.4</ecNumber>
    </recommendedName>
</protein>
<dbReference type="PANTHER" id="PTHR13710:SF105">
    <property type="entry name" value="ATP-DEPENDENT DNA HELICASE Q1"/>
    <property type="match status" value="1"/>
</dbReference>
<dbReference type="GO" id="GO:0003677">
    <property type="term" value="F:DNA binding"/>
    <property type="evidence" value="ECO:0007669"/>
    <property type="project" value="UniProtKB-KW"/>
</dbReference>
<evidence type="ECO:0000259" key="6">
    <source>
        <dbReference type="Pfam" id="PF00270"/>
    </source>
</evidence>
<dbReference type="PANTHER" id="PTHR13710">
    <property type="entry name" value="DNA HELICASE RECQ FAMILY MEMBER"/>
    <property type="match status" value="1"/>
</dbReference>
<dbReference type="SUPFAM" id="SSF52540">
    <property type="entry name" value="P-loop containing nucleoside triphosphate hydrolases"/>
    <property type="match status" value="1"/>
</dbReference>
<dbReference type="GO" id="GO:0043138">
    <property type="term" value="F:3'-5' DNA helicase activity"/>
    <property type="evidence" value="ECO:0007669"/>
    <property type="project" value="UniProtKB-EC"/>
</dbReference>
<keyword evidence="3" id="KW-0413">Isomerase</keyword>
<dbReference type="Pfam" id="PF00270">
    <property type="entry name" value="DEAD"/>
    <property type="match status" value="1"/>
</dbReference>
<dbReference type="Proteomes" id="UP001385951">
    <property type="component" value="Unassembled WGS sequence"/>
</dbReference>
<feature type="domain" description="DEAD/DEAH-box helicase" evidence="6">
    <location>
        <begin position="61"/>
        <end position="125"/>
    </location>
</feature>
<dbReference type="GO" id="GO:0005694">
    <property type="term" value="C:chromosome"/>
    <property type="evidence" value="ECO:0007669"/>
    <property type="project" value="TreeGrafter"/>
</dbReference>
<reference evidence="7 8" key="1">
    <citation type="submission" date="2022-09" db="EMBL/GenBank/DDBJ databases">
        <authorList>
            <person name="Palmer J.M."/>
        </authorList>
    </citation>
    <scope>NUCLEOTIDE SEQUENCE [LARGE SCALE GENOMIC DNA]</scope>
    <source>
        <strain evidence="7 8">DSM 7382</strain>
    </source>
</reference>
<name>A0AAW0FCK3_9APHY</name>
<evidence type="ECO:0000313" key="8">
    <source>
        <dbReference type="Proteomes" id="UP001385951"/>
    </source>
</evidence>
<dbReference type="GO" id="GO:0009378">
    <property type="term" value="F:four-way junction helicase activity"/>
    <property type="evidence" value="ECO:0007669"/>
    <property type="project" value="TreeGrafter"/>
</dbReference>
<sequence length="145" mass="15790">MANQSKAAPFSLDTILQQASRVLHNARVNATNARKYDSTKVRKAMITAFKDSTGKLAYDWQLDTAEALLLGLDTVVIAGTGSGKTIPCMLPLLLPENSMKTLVVISPLKALQRDQARRFRKVGISAAFVNEDTWSEGLEQVGSLI</sequence>
<comment type="similarity">
    <text evidence="1">Belongs to the helicase family. RecQ subfamily.</text>
</comment>
<evidence type="ECO:0000256" key="2">
    <source>
        <dbReference type="ARBA" id="ARBA00023125"/>
    </source>
</evidence>
<proteinExistence type="inferred from homology"/>
<comment type="caution">
    <text evidence="7">The sequence shown here is derived from an EMBL/GenBank/DDBJ whole genome shotgun (WGS) entry which is preliminary data.</text>
</comment>
<dbReference type="GO" id="GO:0000724">
    <property type="term" value="P:double-strand break repair via homologous recombination"/>
    <property type="evidence" value="ECO:0007669"/>
    <property type="project" value="TreeGrafter"/>
</dbReference>
<dbReference type="AlphaFoldDB" id="A0AAW0FCK3"/>
<dbReference type="InterPro" id="IPR011545">
    <property type="entry name" value="DEAD/DEAH_box_helicase_dom"/>
</dbReference>
<evidence type="ECO:0000256" key="1">
    <source>
        <dbReference type="ARBA" id="ARBA00005446"/>
    </source>
</evidence>
<dbReference type="GO" id="GO:0005737">
    <property type="term" value="C:cytoplasm"/>
    <property type="evidence" value="ECO:0007669"/>
    <property type="project" value="TreeGrafter"/>
</dbReference>
<dbReference type="EC" id="5.6.2.4" evidence="5"/>
<evidence type="ECO:0000256" key="3">
    <source>
        <dbReference type="ARBA" id="ARBA00023235"/>
    </source>
</evidence>
<accession>A0AAW0FCK3</accession>
<dbReference type="GO" id="GO:0005524">
    <property type="term" value="F:ATP binding"/>
    <property type="evidence" value="ECO:0007669"/>
    <property type="project" value="InterPro"/>
</dbReference>
<keyword evidence="2" id="KW-0238">DNA-binding</keyword>
<gene>
    <name evidence="7" type="ORF">QCA50_017778</name>
</gene>
<evidence type="ECO:0000256" key="4">
    <source>
        <dbReference type="ARBA" id="ARBA00034617"/>
    </source>
</evidence>
<evidence type="ECO:0000256" key="5">
    <source>
        <dbReference type="ARBA" id="ARBA00034808"/>
    </source>
</evidence>
<dbReference type="EMBL" id="JASBNA010000062">
    <property type="protein sequence ID" value="KAK7679200.1"/>
    <property type="molecule type" value="Genomic_DNA"/>
</dbReference>